<keyword evidence="8 11" id="KW-1133">Transmembrane helix</keyword>
<dbReference type="GO" id="GO:0043190">
    <property type="term" value="C:ATP-binding cassette (ABC) transporter complex"/>
    <property type="evidence" value="ECO:0007669"/>
    <property type="project" value="InterPro"/>
</dbReference>
<dbReference type="PROSITE" id="PS51012">
    <property type="entry name" value="ABC_TM2"/>
    <property type="match status" value="1"/>
</dbReference>
<dbReference type="Gene3D" id="1.25.40.10">
    <property type="entry name" value="Tetratricopeptide repeat domain"/>
    <property type="match status" value="1"/>
</dbReference>
<keyword evidence="14" id="KW-1185">Reference proteome</keyword>
<feature type="transmembrane region" description="Helical" evidence="11">
    <location>
        <begin position="375"/>
        <end position="398"/>
    </location>
</feature>
<dbReference type="PANTHER" id="PTHR30413">
    <property type="entry name" value="INNER MEMBRANE TRANSPORT PERMEASE"/>
    <property type="match status" value="1"/>
</dbReference>
<dbReference type="InterPro" id="IPR047817">
    <property type="entry name" value="ABC2_TM_bact-type"/>
</dbReference>
<evidence type="ECO:0000256" key="7">
    <source>
        <dbReference type="ARBA" id="ARBA00022903"/>
    </source>
</evidence>
<feature type="transmembrane region" description="Helical" evidence="11">
    <location>
        <begin position="464"/>
        <end position="482"/>
    </location>
</feature>
<keyword evidence="10 11" id="KW-0472">Membrane</keyword>
<comment type="caution">
    <text evidence="11">Lacks conserved residue(s) required for the propagation of feature annotation.</text>
</comment>
<evidence type="ECO:0000256" key="8">
    <source>
        <dbReference type="ARBA" id="ARBA00022989"/>
    </source>
</evidence>
<dbReference type="GO" id="GO:0006396">
    <property type="term" value="P:RNA processing"/>
    <property type="evidence" value="ECO:0007669"/>
    <property type="project" value="InterPro"/>
</dbReference>
<evidence type="ECO:0000256" key="3">
    <source>
        <dbReference type="ARBA" id="ARBA00022448"/>
    </source>
</evidence>
<comment type="similarity">
    <text evidence="2 11">Belongs to the ABC-2 integral membrane protein family.</text>
</comment>
<dbReference type="InterPro" id="IPR003107">
    <property type="entry name" value="HAT"/>
</dbReference>
<evidence type="ECO:0000256" key="1">
    <source>
        <dbReference type="ARBA" id="ARBA00004651"/>
    </source>
</evidence>
<feature type="domain" description="ABC transmembrane type-2" evidence="12">
    <location>
        <begin position="267"/>
        <end position="485"/>
    </location>
</feature>
<dbReference type="InterPro" id="IPR000412">
    <property type="entry name" value="ABC_2_transport"/>
</dbReference>
<organism evidence="13 14">
    <name type="scientific">Alloalcanivorax marinus</name>
    <dbReference type="NCBI Taxonomy" id="1177169"/>
    <lineage>
        <taxon>Bacteria</taxon>
        <taxon>Pseudomonadati</taxon>
        <taxon>Pseudomonadota</taxon>
        <taxon>Gammaproteobacteria</taxon>
        <taxon>Oceanospirillales</taxon>
        <taxon>Alcanivoracaceae</taxon>
        <taxon>Alloalcanivorax</taxon>
    </lineage>
</organism>
<reference evidence="13" key="1">
    <citation type="submission" date="2021-10" db="EMBL/GenBank/DDBJ databases">
        <title>The diversity and Nitrogen Metabolism of Culturable Nitrate-Utilizing Bacteria Within the Oxygen Minimum Zone of the Changjiang (Yangtze River)Estuary.</title>
        <authorList>
            <person name="Zhang D."/>
            <person name="Zheng J."/>
            <person name="Liu S."/>
            <person name="He W."/>
        </authorList>
    </citation>
    <scope>NUCLEOTIDE SEQUENCE</scope>
    <source>
        <strain evidence="13">FXH-223</strain>
    </source>
</reference>
<dbReference type="PRINTS" id="PR00164">
    <property type="entry name" value="ABC2TRNSPORT"/>
</dbReference>
<keyword evidence="5" id="KW-0762">Sugar transport</keyword>
<name>A0A9Q3UN55_9GAMM</name>
<dbReference type="RefSeq" id="WP_228234302.1">
    <property type="nucleotide sequence ID" value="NZ_JAJGNA010000017.1"/>
</dbReference>
<comment type="subcellular location">
    <subcellularLocation>
        <location evidence="11">Cell inner membrane</location>
        <topology evidence="11">Multi-pass membrane protein</topology>
    </subcellularLocation>
    <subcellularLocation>
        <location evidence="1">Cell membrane</location>
        <topology evidence="1">Multi-pass membrane protein</topology>
    </subcellularLocation>
</comment>
<proteinExistence type="inferred from homology"/>
<sequence>MAESLSPTPSPPPEHDRRLAPRDAFQWAFDAQAARQWQQAARRWATLRAVYPDHPPVWIQAAVALRELGSHDEARHLLAEARARFETHPGGWVQGANTALADGDTALAARLLEEARKRFPDDPPVWVRSAHLALATGDREGALRFNRHARDAFPEWAPAFDQHAELAMAAGDWDSARQRWAEVRRRFPDHPPGYRRAAEVEERQGRHREARRLRLAEEHGLDWLEESGPAEPPAVAPPRRRDGRNFIDLVWTKARLNLKSEANRNHLRYLWWVIDPLLYMAVFYVVFGLLLNRGGEGFVAYLLTGLVPFQWFAKTVQHASNTIVEGRGLMNQVRISPLFFPLVAVVQNAGKQTLVFLMLAVFLLLYGLAPTMHWLALVPVVLVQLLLMVGVGCGLAMIIPFVRDLINLVPTGLQFLLFASGVFYTLDTIPERWQDLFMVNPLANLLHQYRLILLDHQWPDWSQLGWLTLGCVIGLVVVILAYRRLEGVFPRVVVE</sequence>
<feature type="transmembrane region" description="Helical" evidence="11">
    <location>
        <begin position="269"/>
        <end position="291"/>
    </location>
</feature>
<evidence type="ECO:0000256" key="9">
    <source>
        <dbReference type="ARBA" id="ARBA00023047"/>
    </source>
</evidence>
<evidence type="ECO:0000313" key="13">
    <source>
        <dbReference type="EMBL" id="MCC4309475.1"/>
    </source>
</evidence>
<dbReference type="InterPro" id="IPR013525">
    <property type="entry name" value="ABC2_TM"/>
</dbReference>
<feature type="transmembrane region" description="Helical" evidence="11">
    <location>
        <begin position="353"/>
        <end position="369"/>
    </location>
</feature>
<dbReference type="SUPFAM" id="SSF48452">
    <property type="entry name" value="TPR-like"/>
    <property type="match status" value="1"/>
</dbReference>
<dbReference type="GO" id="GO:0140359">
    <property type="term" value="F:ABC-type transporter activity"/>
    <property type="evidence" value="ECO:0007669"/>
    <property type="project" value="InterPro"/>
</dbReference>
<keyword evidence="4 11" id="KW-1003">Cell membrane</keyword>
<evidence type="ECO:0000259" key="12">
    <source>
        <dbReference type="PROSITE" id="PS51012"/>
    </source>
</evidence>
<dbReference type="Proteomes" id="UP001108027">
    <property type="component" value="Unassembled WGS sequence"/>
</dbReference>
<evidence type="ECO:0000256" key="6">
    <source>
        <dbReference type="ARBA" id="ARBA00022692"/>
    </source>
</evidence>
<dbReference type="SMART" id="SM00386">
    <property type="entry name" value="HAT"/>
    <property type="match status" value="3"/>
</dbReference>
<dbReference type="Pfam" id="PF01061">
    <property type="entry name" value="ABC2_membrane"/>
    <property type="match status" value="1"/>
</dbReference>
<keyword evidence="3 11" id="KW-0813">Transport</keyword>
<feature type="transmembrane region" description="Helical" evidence="11">
    <location>
        <begin position="405"/>
        <end position="426"/>
    </location>
</feature>
<dbReference type="GO" id="GO:0015774">
    <property type="term" value="P:polysaccharide transport"/>
    <property type="evidence" value="ECO:0007669"/>
    <property type="project" value="UniProtKB-KW"/>
</dbReference>
<dbReference type="PANTHER" id="PTHR30413:SF10">
    <property type="entry name" value="CAPSULE POLYSACCHARIDE EXPORT INNER-MEMBRANE PROTEIN CTRC"/>
    <property type="match status" value="1"/>
</dbReference>
<comment type="caution">
    <text evidence="13">The sequence shown here is derived from an EMBL/GenBank/DDBJ whole genome shotgun (WGS) entry which is preliminary data.</text>
</comment>
<gene>
    <name evidence="13" type="ORF">LL252_12940</name>
</gene>
<dbReference type="AlphaFoldDB" id="A0A9Q3UN55"/>
<evidence type="ECO:0000313" key="14">
    <source>
        <dbReference type="Proteomes" id="UP001108027"/>
    </source>
</evidence>
<evidence type="ECO:0000256" key="5">
    <source>
        <dbReference type="ARBA" id="ARBA00022597"/>
    </source>
</evidence>
<dbReference type="GO" id="GO:0015920">
    <property type="term" value="P:lipopolysaccharide transport"/>
    <property type="evidence" value="ECO:0007669"/>
    <property type="project" value="TreeGrafter"/>
</dbReference>
<evidence type="ECO:0000256" key="2">
    <source>
        <dbReference type="ARBA" id="ARBA00007783"/>
    </source>
</evidence>
<dbReference type="Pfam" id="PF14559">
    <property type="entry name" value="TPR_19"/>
    <property type="match status" value="1"/>
</dbReference>
<protein>
    <recommendedName>
        <fullName evidence="11">Transport permease protein</fullName>
    </recommendedName>
</protein>
<keyword evidence="6 11" id="KW-0812">Transmembrane</keyword>
<evidence type="ECO:0000256" key="10">
    <source>
        <dbReference type="ARBA" id="ARBA00023136"/>
    </source>
</evidence>
<evidence type="ECO:0000256" key="4">
    <source>
        <dbReference type="ARBA" id="ARBA00022475"/>
    </source>
</evidence>
<dbReference type="Pfam" id="PF13432">
    <property type="entry name" value="TPR_16"/>
    <property type="match status" value="2"/>
</dbReference>
<keyword evidence="9" id="KW-0625">Polysaccharide transport</keyword>
<dbReference type="InterPro" id="IPR011990">
    <property type="entry name" value="TPR-like_helical_dom_sf"/>
</dbReference>
<accession>A0A9Q3UN55</accession>
<dbReference type="EMBL" id="JAJGNA010000017">
    <property type="protein sequence ID" value="MCC4309475.1"/>
    <property type="molecule type" value="Genomic_DNA"/>
</dbReference>
<keyword evidence="7" id="KW-0972">Capsule biogenesis/degradation</keyword>
<evidence type="ECO:0000256" key="11">
    <source>
        <dbReference type="RuleBase" id="RU361157"/>
    </source>
</evidence>